<feature type="transmembrane region" description="Helical" evidence="1">
    <location>
        <begin position="119"/>
        <end position="137"/>
    </location>
</feature>
<name>A0A7S7SNK5_PALFE</name>
<keyword evidence="1" id="KW-0472">Membrane</keyword>
<evidence type="ECO:0008006" key="4">
    <source>
        <dbReference type="Google" id="ProtNLM"/>
    </source>
</evidence>
<reference evidence="2 3" key="1">
    <citation type="submission" date="2020-10" db="EMBL/GenBank/DDBJ databases">
        <title>Complete genome sequence of Paludibaculum fermentans P105T, a facultatively anaerobic acidobacterium capable of dissimilatory Fe(III) reduction.</title>
        <authorList>
            <person name="Dedysh S.N."/>
            <person name="Beletsky A.V."/>
            <person name="Kulichevskaya I.S."/>
            <person name="Mardanov A.V."/>
            <person name="Ravin N.V."/>
        </authorList>
    </citation>
    <scope>NUCLEOTIDE SEQUENCE [LARGE SCALE GENOMIC DNA]</scope>
    <source>
        <strain evidence="2 3">P105</strain>
    </source>
</reference>
<dbReference type="RefSeq" id="WP_194453223.1">
    <property type="nucleotide sequence ID" value="NZ_CP063849.1"/>
</dbReference>
<feature type="transmembrane region" description="Helical" evidence="1">
    <location>
        <begin position="264"/>
        <end position="286"/>
    </location>
</feature>
<sequence>MSSPAAPTVPLPWYLSFGPALAAVLCLSVFYYRGLDCWFYQDDFGWLHLAPAKGFRDFLAIIFAPKAHGNLRPWSENLFFYGLKAIFGVNPLPFRIVVFLTVSVNLFLLNAIARRLTGSVLGGATAAFCWLLNPCVAPSLCWTCIYNQPQSLCFILLAFLHYLRGRKRAQWVVFLLGLGSLETVVMYPLLISAHALLYDRSRFKRTLPFYAGSAAFTLLHFLVAPIYKTGPYAIQIDRRIFHTLWTYFEMALGPERFGHFYWDWPAWVVPSATAAICAAVLVIVILRDTRRGSTQIGNSTAIFGAAWFVIMLGPLLLLPDHIMDYALTAPAVGLALIIAAAVSARKAIGMPIAILYLAFAAPAAWHVTRWNWERSHLARDLVQGVLRFKRANPERMMLLTGMDTDQFLAGYADLPFEVHGYFDVWLAPGAESNIHDEGHLAPLMVWKPEKSYPLLDAGKAMVLDVAGGNVHDVTAQYQANRPKY</sequence>
<keyword evidence="1" id="KW-1133">Transmembrane helix</keyword>
<feature type="transmembrane region" description="Helical" evidence="1">
    <location>
        <begin position="169"/>
        <end position="197"/>
    </location>
</feature>
<feature type="transmembrane region" description="Helical" evidence="1">
    <location>
        <begin position="209"/>
        <end position="227"/>
    </location>
</feature>
<accession>A0A7S7SNK5</accession>
<dbReference type="AlphaFoldDB" id="A0A7S7SNK5"/>
<feature type="transmembrane region" description="Helical" evidence="1">
    <location>
        <begin position="298"/>
        <end position="316"/>
    </location>
</feature>
<organism evidence="2 3">
    <name type="scientific">Paludibaculum fermentans</name>
    <dbReference type="NCBI Taxonomy" id="1473598"/>
    <lineage>
        <taxon>Bacteria</taxon>
        <taxon>Pseudomonadati</taxon>
        <taxon>Acidobacteriota</taxon>
        <taxon>Terriglobia</taxon>
        <taxon>Bryobacterales</taxon>
        <taxon>Bryobacteraceae</taxon>
        <taxon>Paludibaculum</taxon>
    </lineage>
</organism>
<evidence type="ECO:0000313" key="2">
    <source>
        <dbReference type="EMBL" id="QOY91569.1"/>
    </source>
</evidence>
<feature type="transmembrane region" description="Helical" evidence="1">
    <location>
        <begin position="12"/>
        <end position="32"/>
    </location>
</feature>
<dbReference type="Proteomes" id="UP000593892">
    <property type="component" value="Chromosome"/>
</dbReference>
<dbReference type="KEGG" id="pfer:IRI77_16960"/>
<feature type="transmembrane region" description="Helical" evidence="1">
    <location>
        <begin position="92"/>
        <end position="113"/>
    </location>
</feature>
<protein>
    <recommendedName>
        <fullName evidence="4">Glycosyltransferase RgtA/B/C/D-like domain-containing protein</fullName>
    </recommendedName>
</protein>
<proteinExistence type="predicted"/>
<feature type="transmembrane region" description="Helical" evidence="1">
    <location>
        <begin position="322"/>
        <end position="342"/>
    </location>
</feature>
<evidence type="ECO:0000313" key="3">
    <source>
        <dbReference type="Proteomes" id="UP000593892"/>
    </source>
</evidence>
<keyword evidence="3" id="KW-1185">Reference proteome</keyword>
<evidence type="ECO:0000256" key="1">
    <source>
        <dbReference type="SAM" id="Phobius"/>
    </source>
</evidence>
<dbReference type="EMBL" id="CP063849">
    <property type="protein sequence ID" value="QOY91569.1"/>
    <property type="molecule type" value="Genomic_DNA"/>
</dbReference>
<keyword evidence="1" id="KW-0812">Transmembrane</keyword>
<gene>
    <name evidence="2" type="ORF">IRI77_16960</name>
</gene>